<comment type="caution">
    <text evidence="1">The sequence shown here is derived from an EMBL/GenBank/DDBJ whole genome shotgun (WGS) entry which is preliminary data.</text>
</comment>
<sequence length="618" mass="70166">MNIAIYVFVVLAVKNGRSEPNTVLFTKMGKTAVQTSFGHMVVELPINDVYEAFEDLSDLTNAVVKKAHGQKTEQIRLELYQMKRLLSKVQLVWSLASQKTREYTPFELDHSNVFNDTLWSMDSRSDAAARGKRNAIVNKIAATTGILNLAAFGLSLYNRNQLGKIFKAVKENKHSQYLVAEQVDTNQLRIFNATVHIDNVERAMRERIQILADVTAEGVAKTLLQDVRILQTNFKTELTDFINALVALTDHRFSPMLVDPEKLEINYQKLLRKARDHDLKPLTEDAGLLFQSVTNVITSTEGRLYAVVHIPLYKGDLMTLYRYVPAPFFIHGNIAVKIAADYQYIALNPAGTMAKQLTAADLQNCKEINHIYHCPRENVINKNLKDLCLYNLYHQNVDKIEDTCTVQVFNLKSHAVQLSGNEFRILSTEPVQLVQDCGPYQDPTVTTIQGVHILKLTTECPTANTPTHLFTTNPQVVEYQDILSLPLITKADSWLKETINEEKASKLNEIIENWKTTSIQPIPIHALRSQLKNYEWNKMINVITHVQYGITMFCTLALAYVGVQHFCKLSNNYCMRHIKTPKWCSGIKRTRPGPTAPLRQIEGTDMISGEELKLFQES</sequence>
<evidence type="ECO:0000313" key="1">
    <source>
        <dbReference type="EMBL" id="CAB4024052.1"/>
    </source>
</evidence>
<gene>
    <name evidence="1" type="ORF">PACLA_8A073696</name>
</gene>
<dbReference type="Pfam" id="PF12259">
    <property type="entry name" value="Baculo_F"/>
    <property type="match status" value="1"/>
</dbReference>
<reference evidence="1" key="1">
    <citation type="submission" date="2020-04" db="EMBL/GenBank/DDBJ databases">
        <authorList>
            <person name="Alioto T."/>
            <person name="Alioto T."/>
            <person name="Gomez Garrido J."/>
        </authorList>
    </citation>
    <scope>NUCLEOTIDE SEQUENCE</scope>
    <source>
        <strain evidence="1">A484AB</strain>
    </source>
</reference>
<organism evidence="1 2">
    <name type="scientific">Paramuricea clavata</name>
    <name type="common">Red gorgonian</name>
    <name type="synonym">Violescent sea-whip</name>
    <dbReference type="NCBI Taxonomy" id="317549"/>
    <lineage>
        <taxon>Eukaryota</taxon>
        <taxon>Metazoa</taxon>
        <taxon>Cnidaria</taxon>
        <taxon>Anthozoa</taxon>
        <taxon>Octocorallia</taxon>
        <taxon>Malacalcyonacea</taxon>
        <taxon>Plexauridae</taxon>
        <taxon>Paramuricea</taxon>
    </lineage>
</organism>
<dbReference type="EMBL" id="CACRXK020012817">
    <property type="protein sequence ID" value="CAB4024052.1"/>
    <property type="molecule type" value="Genomic_DNA"/>
</dbReference>
<name>A0A7D9L6D7_PARCT</name>
<proteinExistence type="predicted"/>
<dbReference type="InterPro" id="IPR022048">
    <property type="entry name" value="Envelope_fusion-like"/>
</dbReference>
<protein>
    <submittedName>
        <fullName evidence="1">Uncharacterized protein</fullName>
    </submittedName>
</protein>
<accession>A0A7D9L6D7</accession>
<dbReference type="AlphaFoldDB" id="A0A7D9L6D7"/>
<keyword evidence="2" id="KW-1185">Reference proteome</keyword>
<dbReference type="Proteomes" id="UP001152795">
    <property type="component" value="Unassembled WGS sequence"/>
</dbReference>
<evidence type="ECO:0000313" key="2">
    <source>
        <dbReference type="Proteomes" id="UP001152795"/>
    </source>
</evidence>